<keyword evidence="4 7" id="KW-0472">Membrane</keyword>
<dbReference type="AlphaFoldDB" id="A0A3R8QDJ6"/>
<dbReference type="RefSeq" id="WP_125207581.1">
    <property type="nucleotide sequence ID" value="NZ_PDER01000001.1"/>
</dbReference>
<evidence type="ECO:0000256" key="5">
    <source>
        <dbReference type="ARBA" id="ARBA00023251"/>
    </source>
</evidence>
<dbReference type="SUPFAM" id="SSF103473">
    <property type="entry name" value="MFS general substrate transporter"/>
    <property type="match status" value="1"/>
</dbReference>
<name>A0A3R8QDJ6_9ACTN</name>
<feature type="transmembrane region" description="Helical" evidence="7">
    <location>
        <begin position="398"/>
        <end position="422"/>
    </location>
</feature>
<keyword evidence="2 7" id="KW-0812">Transmembrane</keyword>
<feature type="transmembrane region" description="Helical" evidence="7">
    <location>
        <begin position="434"/>
        <end position="459"/>
    </location>
</feature>
<feature type="transmembrane region" description="Helical" evidence="7">
    <location>
        <begin position="471"/>
        <end position="493"/>
    </location>
</feature>
<dbReference type="InterPro" id="IPR011701">
    <property type="entry name" value="MFS"/>
</dbReference>
<evidence type="ECO:0000256" key="2">
    <source>
        <dbReference type="ARBA" id="ARBA00022692"/>
    </source>
</evidence>
<dbReference type="GO" id="GO:0005886">
    <property type="term" value="C:plasma membrane"/>
    <property type="evidence" value="ECO:0007669"/>
    <property type="project" value="UniProtKB-SubCell"/>
</dbReference>
<evidence type="ECO:0000256" key="6">
    <source>
        <dbReference type="SAM" id="MobiDB-lite"/>
    </source>
</evidence>
<dbReference type="PROSITE" id="PS50850">
    <property type="entry name" value="MFS"/>
    <property type="match status" value="1"/>
</dbReference>
<dbReference type="Proteomes" id="UP000276379">
    <property type="component" value="Unassembled WGS sequence"/>
</dbReference>
<dbReference type="CDD" id="cd17321">
    <property type="entry name" value="MFS_MMR_MDR_like"/>
    <property type="match status" value="1"/>
</dbReference>
<feature type="transmembrane region" description="Helical" evidence="7">
    <location>
        <begin position="339"/>
        <end position="356"/>
    </location>
</feature>
<evidence type="ECO:0000313" key="9">
    <source>
        <dbReference type="EMBL" id="RRQ87872.1"/>
    </source>
</evidence>
<keyword evidence="10" id="KW-1185">Reference proteome</keyword>
<proteinExistence type="predicted"/>
<evidence type="ECO:0000256" key="4">
    <source>
        <dbReference type="ARBA" id="ARBA00023136"/>
    </source>
</evidence>
<feature type="transmembrane region" description="Helical" evidence="7">
    <location>
        <begin position="40"/>
        <end position="64"/>
    </location>
</feature>
<feature type="transmembrane region" description="Helical" evidence="7">
    <location>
        <begin position="231"/>
        <end position="249"/>
    </location>
</feature>
<dbReference type="PANTHER" id="PTHR42718">
    <property type="entry name" value="MAJOR FACILITATOR SUPERFAMILY MULTIDRUG TRANSPORTER MFSC"/>
    <property type="match status" value="1"/>
</dbReference>
<feature type="transmembrane region" description="Helical" evidence="7">
    <location>
        <begin position="301"/>
        <end position="327"/>
    </location>
</feature>
<dbReference type="GO" id="GO:0022857">
    <property type="term" value="F:transmembrane transporter activity"/>
    <property type="evidence" value="ECO:0007669"/>
    <property type="project" value="InterPro"/>
</dbReference>
<feature type="transmembrane region" description="Helical" evidence="7">
    <location>
        <begin position="137"/>
        <end position="158"/>
    </location>
</feature>
<reference evidence="9 10" key="1">
    <citation type="submission" date="2017-10" db="EMBL/GenBank/DDBJ databases">
        <title>Draft genome of actinobacteria isolated from guarana (Paullinia cupana (Mart.) Ducke.</title>
        <authorList>
            <person name="Siqueira K.A."/>
            <person name="Liotti R.G."/>
            <person name="Mendes T.A."/>
            <person name="Soares M.A."/>
        </authorList>
    </citation>
    <scope>NUCLEOTIDE SEQUENCE [LARGE SCALE GENOMIC DNA]</scope>
    <source>
        <strain evidence="9 10">199</strain>
    </source>
</reference>
<dbReference type="Pfam" id="PF07690">
    <property type="entry name" value="MFS_1"/>
    <property type="match status" value="1"/>
</dbReference>
<keyword evidence="5" id="KW-0046">Antibiotic resistance</keyword>
<dbReference type="Gene3D" id="1.20.1250.20">
    <property type="entry name" value="MFS general substrate transporter like domains"/>
    <property type="match status" value="1"/>
</dbReference>
<feature type="transmembrane region" description="Helical" evidence="7">
    <location>
        <begin position="261"/>
        <end position="280"/>
    </location>
</feature>
<protein>
    <submittedName>
        <fullName evidence="9">MFS transporter</fullName>
    </submittedName>
</protein>
<evidence type="ECO:0000256" key="1">
    <source>
        <dbReference type="ARBA" id="ARBA00004651"/>
    </source>
</evidence>
<feature type="transmembrane region" description="Helical" evidence="7">
    <location>
        <begin position="170"/>
        <end position="191"/>
    </location>
</feature>
<dbReference type="PRINTS" id="PR01036">
    <property type="entry name" value="TCRTETB"/>
</dbReference>
<comment type="subcellular location">
    <subcellularLocation>
        <location evidence="1">Cell membrane</location>
        <topology evidence="1">Multi-pass membrane protein</topology>
    </subcellularLocation>
</comment>
<feature type="transmembrane region" description="Helical" evidence="7">
    <location>
        <begin position="76"/>
        <end position="96"/>
    </location>
</feature>
<accession>A0A3R8QDJ6</accession>
<feature type="transmembrane region" description="Helical" evidence="7">
    <location>
        <begin position="108"/>
        <end position="125"/>
    </location>
</feature>
<sequence>MALQEPREAAPGQHGKQPGTTGSNTPQATAAPQEPPAPHWAMLPIILIGTFVITLDVFIVNVAIPATQRDLHAGSSAVEFIVAGYALAYAAGLITGGRLGDLYGRRRMFLIGVALFTLSSAWAGSAPTAGQLVAARVAQGLASALMGPQVLAIIGTVYSGPARIRAFNAFGLTMGLAGVFGQLIGGVLIHLDIAGLSWRTCFLVNVPIGVAALVFAPRVVPESKAQGKSRLDPLGMLLVSAGLVAVVLPLAEGQQKGWPEWTWVCLAVSPVLLALFALYQRRLAAADRGPLVNPALFRQRSFTVGVSTALVYYSGMASFFLVLALYLQQGCGLSALDSGLVFLPLGVGFLGVSLTAKQIAAVLGRQTLAVGALVLTAGLIGLYAAVEHIGTQGEVAWLVPGLLVGGAGMAMVMAPLATVALAGTDPRYAGAASGVLSTANQVGGAIGVALVGVVFYHVLGNGTGPDAYADAFRASVYLLVPFALGVAALVQLFPRPPKKAPTS</sequence>
<feature type="domain" description="Major facilitator superfamily (MFS) profile" evidence="8">
    <location>
        <begin position="42"/>
        <end position="499"/>
    </location>
</feature>
<dbReference type="GO" id="GO:0046677">
    <property type="term" value="P:response to antibiotic"/>
    <property type="evidence" value="ECO:0007669"/>
    <property type="project" value="UniProtKB-KW"/>
</dbReference>
<dbReference type="Gene3D" id="1.20.1720.10">
    <property type="entry name" value="Multidrug resistance protein D"/>
    <property type="match status" value="1"/>
</dbReference>
<dbReference type="InterPro" id="IPR036259">
    <property type="entry name" value="MFS_trans_sf"/>
</dbReference>
<evidence type="ECO:0000256" key="7">
    <source>
        <dbReference type="SAM" id="Phobius"/>
    </source>
</evidence>
<feature type="transmembrane region" description="Helical" evidence="7">
    <location>
        <begin position="368"/>
        <end position="386"/>
    </location>
</feature>
<dbReference type="PANTHER" id="PTHR42718:SF39">
    <property type="entry name" value="ACTINORHODIN TRANSPORTER-RELATED"/>
    <property type="match status" value="1"/>
</dbReference>
<dbReference type="EMBL" id="PDES01000003">
    <property type="protein sequence ID" value="RRQ87872.1"/>
    <property type="molecule type" value="Genomic_DNA"/>
</dbReference>
<feature type="transmembrane region" description="Helical" evidence="7">
    <location>
        <begin position="197"/>
        <end position="219"/>
    </location>
</feature>
<feature type="region of interest" description="Disordered" evidence="6">
    <location>
        <begin position="1"/>
        <end position="35"/>
    </location>
</feature>
<evidence type="ECO:0000256" key="3">
    <source>
        <dbReference type="ARBA" id="ARBA00022989"/>
    </source>
</evidence>
<comment type="caution">
    <text evidence="9">The sequence shown here is derived from an EMBL/GenBank/DDBJ whole genome shotgun (WGS) entry which is preliminary data.</text>
</comment>
<evidence type="ECO:0000313" key="10">
    <source>
        <dbReference type="Proteomes" id="UP000276379"/>
    </source>
</evidence>
<evidence type="ECO:0000259" key="8">
    <source>
        <dbReference type="PROSITE" id="PS50850"/>
    </source>
</evidence>
<keyword evidence="3 7" id="KW-1133">Transmembrane helix</keyword>
<organism evidence="9 10">
    <name type="scientific">Streptomyces griseofuscus</name>
    <dbReference type="NCBI Taxonomy" id="146922"/>
    <lineage>
        <taxon>Bacteria</taxon>
        <taxon>Bacillati</taxon>
        <taxon>Actinomycetota</taxon>
        <taxon>Actinomycetes</taxon>
        <taxon>Kitasatosporales</taxon>
        <taxon>Streptomycetaceae</taxon>
        <taxon>Streptomyces</taxon>
    </lineage>
</organism>
<dbReference type="InterPro" id="IPR020846">
    <property type="entry name" value="MFS_dom"/>
</dbReference>
<gene>
    <name evidence="9" type="ORF">CQW44_07615</name>
</gene>